<evidence type="ECO:0000313" key="1">
    <source>
        <dbReference type="EMBL" id="GAA3801201.1"/>
    </source>
</evidence>
<dbReference type="EMBL" id="BAAAZR010000002">
    <property type="protein sequence ID" value="GAA3801201.1"/>
    <property type="molecule type" value="Genomic_DNA"/>
</dbReference>
<accession>A0ABP7HPJ2</accession>
<proteinExistence type="predicted"/>
<reference evidence="2" key="1">
    <citation type="journal article" date="2019" name="Int. J. Syst. Evol. Microbiol.">
        <title>The Global Catalogue of Microorganisms (GCM) 10K type strain sequencing project: providing services to taxonomists for standard genome sequencing and annotation.</title>
        <authorList>
            <consortium name="The Broad Institute Genomics Platform"/>
            <consortium name="The Broad Institute Genome Sequencing Center for Infectious Disease"/>
            <person name="Wu L."/>
            <person name="Ma J."/>
        </authorList>
    </citation>
    <scope>NUCLEOTIDE SEQUENCE [LARGE SCALE GENOMIC DNA]</scope>
    <source>
        <strain evidence="2">JCM 16908</strain>
    </source>
</reference>
<sequence>MTMLVELTIRRTTTSPASANSPIDGIRILALLPEKWHKDLRQVNGDLVIRIDTADDTTSDEIQAMVTAALDDPALGQWRLRACHTLDSGSSGEGAP</sequence>
<gene>
    <name evidence="1" type="ORF">GCM10022226_21110</name>
</gene>
<comment type="caution">
    <text evidence="1">The sequence shown here is derived from an EMBL/GenBank/DDBJ whole genome shotgun (WGS) entry which is preliminary data.</text>
</comment>
<protein>
    <submittedName>
        <fullName evidence="1">Uncharacterized protein</fullName>
    </submittedName>
</protein>
<organism evidence="1 2">
    <name type="scientific">Sphaerisporangium flaviroseum</name>
    <dbReference type="NCBI Taxonomy" id="509199"/>
    <lineage>
        <taxon>Bacteria</taxon>
        <taxon>Bacillati</taxon>
        <taxon>Actinomycetota</taxon>
        <taxon>Actinomycetes</taxon>
        <taxon>Streptosporangiales</taxon>
        <taxon>Streptosporangiaceae</taxon>
        <taxon>Sphaerisporangium</taxon>
    </lineage>
</organism>
<keyword evidence="2" id="KW-1185">Reference proteome</keyword>
<dbReference type="Proteomes" id="UP001500888">
    <property type="component" value="Unassembled WGS sequence"/>
</dbReference>
<evidence type="ECO:0000313" key="2">
    <source>
        <dbReference type="Proteomes" id="UP001500888"/>
    </source>
</evidence>
<name>A0ABP7HPJ2_9ACTN</name>